<name>A0A8J8T4I1_HALGN</name>
<accession>A0A8J8T4I1</accession>
<gene>
    <name evidence="3" type="ORF">FGO68_gene15815</name>
</gene>
<keyword evidence="2" id="KW-0732">Signal</keyword>
<organism evidence="3 4">
    <name type="scientific">Halteria grandinella</name>
    <dbReference type="NCBI Taxonomy" id="5974"/>
    <lineage>
        <taxon>Eukaryota</taxon>
        <taxon>Sar</taxon>
        <taxon>Alveolata</taxon>
        <taxon>Ciliophora</taxon>
        <taxon>Intramacronucleata</taxon>
        <taxon>Spirotrichea</taxon>
        <taxon>Stichotrichia</taxon>
        <taxon>Sporadotrichida</taxon>
        <taxon>Halteriidae</taxon>
        <taxon>Halteria</taxon>
    </lineage>
</organism>
<evidence type="ECO:0000256" key="1">
    <source>
        <dbReference type="SAM" id="MobiDB-lite"/>
    </source>
</evidence>
<protein>
    <recommendedName>
        <fullName evidence="5">Secreted protein</fullName>
    </recommendedName>
</protein>
<feature type="signal peptide" evidence="2">
    <location>
        <begin position="1"/>
        <end position="23"/>
    </location>
</feature>
<feature type="chain" id="PRO_5035265019" description="Secreted protein" evidence="2">
    <location>
        <begin position="24"/>
        <end position="76"/>
    </location>
</feature>
<evidence type="ECO:0000313" key="3">
    <source>
        <dbReference type="EMBL" id="TNV82022.1"/>
    </source>
</evidence>
<dbReference type="Proteomes" id="UP000785679">
    <property type="component" value="Unassembled WGS sequence"/>
</dbReference>
<evidence type="ECO:0008006" key="5">
    <source>
        <dbReference type="Google" id="ProtNLM"/>
    </source>
</evidence>
<reference evidence="3" key="1">
    <citation type="submission" date="2019-06" db="EMBL/GenBank/DDBJ databases">
        <authorList>
            <person name="Zheng W."/>
        </authorList>
    </citation>
    <scope>NUCLEOTIDE SEQUENCE</scope>
    <source>
        <strain evidence="3">QDHG01</strain>
    </source>
</reference>
<dbReference type="AlphaFoldDB" id="A0A8J8T4I1"/>
<feature type="region of interest" description="Disordered" evidence="1">
    <location>
        <begin position="42"/>
        <end position="76"/>
    </location>
</feature>
<evidence type="ECO:0000313" key="4">
    <source>
        <dbReference type="Proteomes" id="UP000785679"/>
    </source>
</evidence>
<comment type="caution">
    <text evidence="3">The sequence shown here is derived from an EMBL/GenBank/DDBJ whole genome shotgun (WGS) entry which is preliminary data.</text>
</comment>
<sequence length="76" mass="8528">MQLIWRCGGFIANPLVFLVLVIALEQRRQCDMLIFKIQLSGNSTTDSTKWGECKPQQNGQQLPRGFGDTIPSFPST</sequence>
<dbReference type="EMBL" id="RRYP01005453">
    <property type="protein sequence ID" value="TNV82022.1"/>
    <property type="molecule type" value="Genomic_DNA"/>
</dbReference>
<evidence type="ECO:0000256" key="2">
    <source>
        <dbReference type="SAM" id="SignalP"/>
    </source>
</evidence>
<keyword evidence="4" id="KW-1185">Reference proteome</keyword>
<proteinExistence type="predicted"/>